<gene>
    <name evidence="1" type="ORF">AVEN_269913_1</name>
</gene>
<keyword evidence="2" id="KW-1185">Reference proteome</keyword>
<protein>
    <submittedName>
        <fullName evidence="1">Uncharacterized protein</fullName>
    </submittedName>
</protein>
<evidence type="ECO:0000313" key="1">
    <source>
        <dbReference type="EMBL" id="GBM43094.1"/>
    </source>
</evidence>
<organism evidence="1 2">
    <name type="scientific">Araneus ventricosus</name>
    <name type="common">Orbweaver spider</name>
    <name type="synonym">Epeira ventricosa</name>
    <dbReference type="NCBI Taxonomy" id="182803"/>
    <lineage>
        <taxon>Eukaryota</taxon>
        <taxon>Metazoa</taxon>
        <taxon>Ecdysozoa</taxon>
        <taxon>Arthropoda</taxon>
        <taxon>Chelicerata</taxon>
        <taxon>Arachnida</taxon>
        <taxon>Araneae</taxon>
        <taxon>Araneomorphae</taxon>
        <taxon>Entelegynae</taxon>
        <taxon>Araneoidea</taxon>
        <taxon>Araneidae</taxon>
        <taxon>Araneus</taxon>
    </lineage>
</organism>
<dbReference type="Proteomes" id="UP000499080">
    <property type="component" value="Unassembled WGS sequence"/>
</dbReference>
<reference evidence="1 2" key="1">
    <citation type="journal article" date="2019" name="Sci. Rep.">
        <title>Orb-weaving spider Araneus ventricosus genome elucidates the spidroin gene catalogue.</title>
        <authorList>
            <person name="Kono N."/>
            <person name="Nakamura H."/>
            <person name="Ohtoshi R."/>
            <person name="Moran D.A.P."/>
            <person name="Shinohara A."/>
            <person name="Yoshida Y."/>
            <person name="Fujiwara M."/>
            <person name="Mori M."/>
            <person name="Tomita M."/>
            <person name="Arakawa K."/>
        </authorList>
    </citation>
    <scope>NUCLEOTIDE SEQUENCE [LARGE SCALE GENOMIC DNA]</scope>
</reference>
<proteinExistence type="predicted"/>
<dbReference type="AlphaFoldDB" id="A0A4Y2FTY1"/>
<name>A0A4Y2FTY1_ARAVE</name>
<sequence length="106" mass="12184">MVTLKSFNNFIFLRSNEILLYKDVGKWCGWHSVYQEASFSVPCPSNWCGNFNGYRDMGRRFVRRLSSPSHIHPTGAETIMVKGSWGGILSRGFLLRPMSIQLVRQL</sequence>
<accession>A0A4Y2FTY1</accession>
<dbReference type="EMBL" id="BGPR01001016">
    <property type="protein sequence ID" value="GBM43094.1"/>
    <property type="molecule type" value="Genomic_DNA"/>
</dbReference>
<comment type="caution">
    <text evidence="1">The sequence shown here is derived from an EMBL/GenBank/DDBJ whole genome shotgun (WGS) entry which is preliminary data.</text>
</comment>
<evidence type="ECO:0000313" key="2">
    <source>
        <dbReference type="Proteomes" id="UP000499080"/>
    </source>
</evidence>